<organism evidence="2 3">
    <name type="scientific">Mycolicibacterium sediminis</name>
    <dbReference type="NCBI Taxonomy" id="1286180"/>
    <lineage>
        <taxon>Bacteria</taxon>
        <taxon>Bacillati</taxon>
        <taxon>Actinomycetota</taxon>
        <taxon>Actinomycetes</taxon>
        <taxon>Mycobacteriales</taxon>
        <taxon>Mycobacteriaceae</taxon>
        <taxon>Mycolicibacterium</taxon>
    </lineage>
</organism>
<dbReference type="InterPro" id="IPR007029">
    <property type="entry name" value="YHS_dom"/>
</dbReference>
<dbReference type="GO" id="GO:0004016">
    <property type="term" value="F:adenylate cyclase activity"/>
    <property type="evidence" value="ECO:0007669"/>
    <property type="project" value="UniProtKB-ARBA"/>
</dbReference>
<dbReference type="GO" id="GO:0035556">
    <property type="term" value="P:intracellular signal transduction"/>
    <property type="evidence" value="ECO:0007669"/>
    <property type="project" value="InterPro"/>
</dbReference>
<feature type="domain" description="Guanylate cyclase" evidence="1">
    <location>
        <begin position="32"/>
        <end position="140"/>
    </location>
</feature>
<dbReference type="KEGG" id="msei:MSEDJ_56290"/>
<dbReference type="CDD" id="cd07302">
    <property type="entry name" value="CHD"/>
    <property type="match status" value="1"/>
</dbReference>
<dbReference type="Pfam" id="PF00211">
    <property type="entry name" value="Guanylate_cyc"/>
    <property type="match status" value="1"/>
</dbReference>
<dbReference type="Pfam" id="PF04945">
    <property type="entry name" value="YHS"/>
    <property type="match status" value="1"/>
</dbReference>
<keyword evidence="3" id="KW-1185">Reference proteome</keyword>
<reference evidence="2 3" key="1">
    <citation type="journal article" date="2019" name="Emerg. Microbes Infect.">
        <title>Comprehensive subspecies identification of 175 nontuberculous mycobacteria species based on 7547 genomic profiles.</title>
        <authorList>
            <person name="Matsumoto Y."/>
            <person name="Kinjo T."/>
            <person name="Motooka D."/>
            <person name="Nabeya D."/>
            <person name="Jung N."/>
            <person name="Uechi K."/>
            <person name="Horii T."/>
            <person name="Iida T."/>
            <person name="Fujita J."/>
            <person name="Nakamura S."/>
        </authorList>
    </citation>
    <scope>NUCLEOTIDE SEQUENCE [LARGE SCALE GENOMIC DNA]</scope>
    <source>
        <strain evidence="2 3">JCM 17899</strain>
    </source>
</reference>
<dbReference type="Proteomes" id="UP000467193">
    <property type="component" value="Chromosome"/>
</dbReference>
<name>A0A7I7QYR3_9MYCO</name>
<dbReference type="InterPro" id="IPR029787">
    <property type="entry name" value="Nucleotide_cyclase"/>
</dbReference>
<dbReference type="SUPFAM" id="SSF55073">
    <property type="entry name" value="Nucleotide cyclase"/>
    <property type="match status" value="1"/>
</dbReference>
<accession>A0A7I7QYR3</accession>
<dbReference type="EMBL" id="AP022588">
    <property type="protein sequence ID" value="BBY31533.1"/>
    <property type="molecule type" value="Genomic_DNA"/>
</dbReference>
<dbReference type="AlphaFoldDB" id="A0A7I7QYR3"/>
<gene>
    <name evidence="2" type="ORF">MSEDJ_56290</name>
</gene>
<protein>
    <recommendedName>
        <fullName evidence="1">Guanylate cyclase domain-containing protein</fullName>
    </recommendedName>
</protein>
<proteinExistence type="predicted"/>
<dbReference type="PROSITE" id="PS50125">
    <property type="entry name" value="GUANYLATE_CYCLASE_2"/>
    <property type="match status" value="1"/>
</dbReference>
<dbReference type="RefSeq" id="WP_246230832.1">
    <property type="nucleotide sequence ID" value="NZ_AP022588.1"/>
</dbReference>
<dbReference type="GO" id="GO:0009190">
    <property type="term" value="P:cyclic nucleotide biosynthetic process"/>
    <property type="evidence" value="ECO:0007669"/>
    <property type="project" value="InterPro"/>
</dbReference>
<dbReference type="InterPro" id="IPR001054">
    <property type="entry name" value="A/G_cyclase"/>
</dbReference>
<evidence type="ECO:0000259" key="1">
    <source>
        <dbReference type="PROSITE" id="PS50125"/>
    </source>
</evidence>
<sequence>MYCQSDHDETGGNGMKSTGIESSFDHADISATIVFVDMSGFTALTEVHGDHVAAQFAVDFADMATAARGPDDDLIKTMGDAVMVASADGLAALAFLRRLGVAAARAEGFPMLRAGVRAGTVVKRGGDVYGTTVNAAARLAALAAPGQVVVCRDVAAVAGDVDLPIEALGLVSIRNMAEPMELFAVDTAGGHQQHVDPACRMHVTGSSAKATLSRDGRTYRFCSKACAELFDRRAQGGRGSSTAQ</sequence>
<dbReference type="Gene3D" id="3.30.70.1230">
    <property type="entry name" value="Nucleotide cyclase"/>
    <property type="match status" value="1"/>
</dbReference>
<evidence type="ECO:0000313" key="3">
    <source>
        <dbReference type="Proteomes" id="UP000467193"/>
    </source>
</evidence>
<evidence type="ECO:0000313" key="2">
    <source>
        <dbReference type="EMBL" id="BBY31533.1"/>
    </source>
</evidence>